<evidence type="ECO:0000313" key="2">
    <source>
        <dbReference type="EMBL" id="RGD56459.1"/>
    </source>
</evidence>
<feature type="domain" description="Peptidase C51" evidence="1">
    <location>
        <begin position="105"/>
        <end position="236"/>
    </location>
</feature>
<evidence type="ECO:0000259" key="1">
    <source>
        <dbReference type="PROSITE" id="PS50911"/>
    </source>
</evidence>
<accession>A0A372ZKS3</accession>
<organism evidence="2 3">
    <name type="scientific">Kitasatospora xanthocidica</name>
    <dbReference type="NCBI Taxonomy" id="83382"/>
    <lineage>
        <taxon>Bacteria</taxon>
        <taxon>Bacillati</taxon>
        <taxon>Actinomycetota</taxon>
        <taxon>Actinomycetes</taxon>
        <taxon>Kitasatosporales</taxon>
        <taxon>Streptomycetaceae</taxon>
        <taxon>Kitasatospora</taxon>
    </lineage>
</organism>
<dbReference type="InterPro" id="IPR007921">
    <property type="entry name" value="CHAP_dom"/>
</dbReference>
<name>A0A372ZKS3_9ACTN</name>
<comment type="caution">
    <text evidence="2">The sequence shown here is derived from an EMBL/GenBank/DDBJ whole genome shotgun (WGS) entry which is preliminary data.</text>
</comment>
<dbReference type="EMBL" id="QVIG01000001">
    <property type="protein sequence ID" value="RGD56459.1"/>
    <property type="molecule type" value="Genomic_DNA"/>
</dbReference>
<dbReference type="Proteomes" id="UP000263377">
    <property type="component" value="Unassembled WGS sequence"/>
</dbReference>
<keyword evidence="3" id="KW-1185">Reference proteome</keyword>
<sequence>MHSKESPMYPTRHLTLPTLKQRTGRAVALAVLTTAALTGTGAADALALPATPPAAGSTATADSSATVTVTGGTTADAGALREGAAAPAAATLRDRIAAAARGQIGVTESDSACQKYLTGKGQTCRNTSWCAAFAEWTWRHAGVKSVPTTLLGRGVGKWGQEHHLFHTGSPKPGDLVVYGPPAYEQGGHVGVVVSVNRDGTLDTVEGNVSNKVAHRHIDPRTAKGGVKNWKISGYVTPPGA</sequence>
<proteinExistence type="predicted"/>
<dbReference type="Gene3D" id="3.90.1720.10">
    <property type="entry name" value="endopeptidase domain like (from Nostoc punctiforme)"/>
    <property type="match status" value="1"/>
</dbReference>
<dbReference type="SUPFAM" id="SSF54001">
    <property type="entry name" value="Cysteine proteinases"/>
    <property type="match status" value="1"/>
</dbReference>
<dbReference type="Pfam" id="PF05257">
    <property type="entry name" value="CHAP"/>
    <property type="match status" value="1"/>
</dbReference>
<dbReference type="InterPro" id="IPR038765">
    <property type="entry name" value="Papain-like_cys_pep_sf"/>
</dbReference>
<protein>
    <submittedName>
        <fullName evidence="2">CHAP domain-containing protein</fullName>
    </submittedName>
</protein>
<dbReference type="AlphaFoldDB" id="A0A372ZKS3"/>
<evidence type="ECO:0000313" key="3">
    <source>
        <dbReference type="Proteomes" id="UP000263377"/>
    </source>
</evidence>
<dbReference type="PROSITE" id="PS50911">
    <property type="entry name" value="CHAP"/>
    <property type="match status" value="1"/>
</dbReference>
<gene>
    <name evidence="2" type="ORF">DR950_00440</name>
</gene>
<reference evidence="2 3" key="1">
    <citation type="submission" date="2018-08" db="EMBL/GenBank/DDBJ databases">
        <title>Diversity &amp; Physiological Properties of Lignin-Decomposing Actinobacteria from Soil.</title>
        <authorList>
            <person name="Roh S.G."/>
            <person name="Kim S.B."/>
        </authorList>
    </citation>
    <scope>NUCLEOTIDE SEQUENCE [LARGE SCALE GENOMIC DNA]</scope>
    <source>
        <strain evidence="2 3">MMS17-GH009</strain>
    </source>
</reference>